<dbReference type="eggNOG" id="COG1134">
    <property type="taxonomic scope" value="Bacteria"/>
</dbReference>
<dbReference type="InterPro" id="IPR003593">
    <property type="entry name" value="AAA+_ATPase"/>
</dbReference>
<dbReference type="GO" id="GO:0016020">
    <property type="term" value="C:membrane"/>
    <property type="evidence" value="ECO:0007669"/>
    <property type="project" value="InterPro"/>
</dbReference>
<sequence>MIVLRNLTKIFEINGTTKVVADNINAVFPTGVSVALMGRNGAGKSTLLKVIAGTSAPTRGEVLSDGRISFPVGLASSMHPDMTGAQNTRFVARIYGAETDEMSDFVAAFSELGEHFHLPVRTYSSGMKSRLSFGINMALQFETYLIDEITAAGDAAFKDKSRRIFNERMKDAGAIFVSHSKNTMRDMCQAGAVLENGQLTYYDDIEDALLHHDENMKAAGAGR</sequence>
<protein>
    <submittedName>
        <fullName evidence="6">Capsular polysaccharide ABC transporter, ATP-binding protein KpsT</fullName>
    </submittedName>
</protein>
<dbReference type="EMBL" id="APVH01000075">
    <property type="protein sequence ID" value="EPX75554.1"/>
    <property type="molecule type" value="Genomic_DNA"/>
</dbReference>
<dbReference type="InterPro" id="IPR003439">
    <property type="entry name" value="ABC_transporter-like_ATP-bd"/>
</dbReference>
<keyword evidence="3" id="KW-0547">Nucleotide-binding</keyword>
<feature type="domain" description="ABC transporter" evidence="5">
    <location>
        <begin position="2"/>
        <end position="221"/>
    </location>
</feature>
<dbReference type="Proteomes" id="UP000015347">
    <property type="component" value="Unassembled WGS sequence"/>
</dbReference>
<dbReference type="GO" id="GO:0140359">
    <property type="term" value="F:ABC-type transporter activity"/>
    <property type="evidence" value="ECO:0007669"/>
    <property type="project" value="InterPro"/>
</dbReference>
<accession>S9RNK7</accession>
<comment type="similarity">
    <text evidence="1">Belongs to the ABC transporter superfamily.</text>
</comment>
<evidence type="ECO:0000313" key="6">
    <source>
        <dbReference type="EMBL" id="EPX75554.1"/>
    </source>
</evidence>
<name>S9RNK7_9RHOB</name>
<dbReference type="STRING" id="1123237.Salmuc_03188"/>
<evidence type="ECO:0000313" key="7">
    <source>
        <dbReference type="Proteomes" id="UP000015347"/>
    </source>
</evidence>
<evidence type="ECO:0000256" key="4">
    <source>
        <dbReference type="ARBA" id="ARBA00022840"/>
    </source>
</evidence>
<evidence type="ECO:0000256" key="3">
    <source>
        <dbReference type="ARBA" id="ARBA00022741"/>
    </source>
</evidence>
<dbReference type="HOGENOM" id="CLU_000604_1_2_5"/>
<proteinExistence type="inferred from homology"/>
<dbReference type="PANTHER" id="PTHR46743">
    <property type="entry name" value="TEICHOIC ACIDS EXPORT ATP-BINDING PROTEIN TAGH"/>
    <property type="match status" value="1"/>
</dbReference>
<dbReference type="CDD" id="cd03220">
    <property type="entry name" value="ABC_KpsT_Wzt"/>
    <property type="match status" value="1"/>
</dbReference>
<gene>
    <name evidence="6" type="ORF">Salmuc_03188</name>
</gene>
<dbReference type="AlphaFoldDB" id="S9RNK7"/>
<comment type="caution">
    <text evidence="6">The sequence shown here is derived from an EMBL/GenBank/DDBJ whole genome shotgun (WGS) entry which is preliminary data.</text>
</comment>
<dbReference type="InterPro" id="IPR017871">
    <property type="entry name" value="ABC_transporter-like_CS"/>
</dbReference>
<evidence type="ECO:0000256" key="1">
    <source>
        <dbReference type="ARBA" id="ARBA00005417"/>
    </source>
</evidence>
<keyword evidence="2" id="KW-0813">Transport</keyword>
<dbReference type="GO" id="GO:0005524">
    <property type="term" value="F:ATP binding"/>
    <property type="evidence" value="ECO:0007669"/>
    <property type="project" value="UniProtKB-KW"/>
</dbReference>
<dbReference type="InterPro" id="IPR015860">
    <property type="entry name" value="ABC_transpr_TagH-like"/>
</dbReference>
<dbReference type="Gene3D" id="3.40.50.300">
    <property type="entry name" value="P-loop containing nucleotide triphosphate hydrolases"/>
    <property type="match status" value="1"/>
</dbReference>
<dbReference type="SMART" id="SM00382">
    <property type="entry name" value="AAA"/>
    <property type="match status" value="1"/>
</dbReference>
<dbReference type="PANTHER" id="PTHR46743:SF2">
    <property type="entry name" value="TEICHOIC ACIDS EXPORT ATP-BINDING PROTEIN TAGH"/>
    <property type="match status" value="1"/>
</dbReference>
<dbReference type="PROSITE" id="PS50893">
    <property type="entry name" value="ABC_TRANSPORTER_2"/>
    <property type="match status" value="1"/>
</dbReference>
<reference evidence="7" key="1">
    <citation type="journal article" date="2014" name="Stand. Genomic Sci.">
        <title>Genome sequence of the exopolysaccharide-producing Salipiger mucosus type strain (DSM 16094(T)), a moderately halophilic member of the Roseobacter clade.</title>
        <authorList>
            <person name="Riedel T."/>
            <person name="Spring S."/>
            <person name="Fiebig A."/>
            <person name="Petersen J."/>
            <person name="Kyrpides N.C."/>
            <person name="Goker M."/>
            <person name="Klenk H.P."/>
        </authorList>
    </citation>
    <scope>NUCLEOTIDE SEQUENCE [LARGE SCALE GENOMIC DNA]</scope>
    <source>
        <strain evidence="7">DSM 16094</strain>
    </source>
</reference>
<organism evidence="6 7">
    <name type="scientific">Salipiger mucosus DSM 16094</name>
    <dbReference type="NCBI Taxonomy" id="1123237"/>
    <lineage>
        <taxon>Bacteria</taxon>
        <taxon>Pseudomonadati</taxon>
        <taxon>Pseudomonadota</taxon>
        <taxon>Alphaproteobacteria</taxon>
        <taxon>Rhodobacterales</taxon>
        <taxon>Roseobacteraceae</taxon>
        <taxon>Salipiger</taxon>
    </lineage>
</organism>
<keyword evidence="4 6" id="KW-0067">ATP-binding</keyword>
<dbReference type="SUPFAM" id="SSF52540">
    <property type="entry name" value="P-loop containing nucleoside triphosphate hydrolases"/>
    <property type="match status" value="1"/>
</dbReference>
<dbReference type="Pfam" id="PF00005">
    <property type="entry name" value="ABC_tran"/>
    <property type="match status" value="1"/>
</dbReference>
<keyword evidence="7" id="KW-1185">Reference proteome</keyword>
<dbReference type="GO" id="GO:0016887">
    <property type="term" value="F:ATP hydrolysis activity"/>
    <property type="evidence" value="ECO:0007669"/>
    <property type="project" value="InterPro"/>
</dbReference>
<dbReference type="PROSITE" id="PS00211">
    <property type="entry name" value="ABC_TRANSPORTER_1"/>
    <property type="match status" value="1"/>
</dbReference>
<dbReference type="RefSeq" id="WP_020039272.1">
    <property type="nucleotide sequence ID" value="NZ_KE557294.1"/>
</dbReference>
<evidence type="ECO:0000259" key="5">
    <source>
        <dbReference type="PROSITE" id="PS50893"/>
    </source>
</evidence>
<dbReference type="OrthoDB" id="9778870at2"/>
<dbReference type="InterPro" id="IPR050683">
    <property type="entry name" value="Bact_Polysacc_Export_ATP-bd"/>
</dbReference>
<dbReference type="InterPro" id="IPR027417">
    <property type="entry name" value="P-loop_NTPase"/>
</dbReference>
<evidence type="ECO:0000256" key="2">
    <source>
        <dbReference type="ARBA" id="ARBA00022448"/>
    </source>
</evidence>